<dbReference type="SUPFAM" id="SSF56176">
    <property type="entry name" value="FAD-binding/transporter-associated domain-like"/>
    <property type="match status" value="1"/>
</dbReference>
<name>A0A6M8PTS6_9EURO</name>
<feature type="chain" id="PRO_5026899857" evidence="6">
    <location>
        <begin position="18"/>
        <end position="617"/>
    </location>
</feature>
<dbReference type="InterPro" id="IPR016169">
    <property type="entry name" value="FAD-bd_PCMH_sub2"/>
</dbReference>
<evidence type="ECO:0000256" key="4">
    <source>
        <dbReference type="ARBA" id="ARBA00022827"/>
    </source>
</evidence>
<keyword evidence="3" id="KW-0285">Flavoprotein</keyword>
<keyword evidence="6" id="KW-0732">Signal</keyword>
<dbReference type="Gene3D" id="3.30.465.10">
    <property type="match status" value="2"/>
</dbReference>
<keyword evidence="4" id="KW-0274">FAD</keyword>
<dbReference type="PANTHER" id="PTHR42973:SF39">
    <property type="entry name" value="FAD-BINDING PCMH-TYPE DOMAIN-CONTAINING PROTEIN"/>
    <property type="match status" value="1"/>
</dbReference>
<reference evidence="8" key="1">
    <citation type="journal article" date="2020" name="Org. Lett.">
        <title>Waikikiamides A-C: Complex Diketopiperazine Dimer and Diketopiperazine-Polyketide Hybrids from a Hawaiian Marine Fungal Strain Aspergillus sp. FM242.</title>
        <authorList>
            <person name="Wang F."/>
            <person name="Sarotti A.M."/>
            <person name="Jiang G."/>
            <person name="Huguet-Tapia J.C."/>
            <person name="Zheng S.L."/>
            <person name="Wu X."/>
            <person name="Li C."/>
            <person name="Ding Y."/>
            <person name="Cao S."/>
        </authorList>
    </citation>
    <scope>NUCLEOTIDE SEQUENCE</scope>
    <source>
        <strain evidence="8">FM242</strain>
    </source>
</reference>
<dbReference type="AlphaFoldDB" id="A0A6M8PTS6"/>
<dbReference type="Pfam" id="PF08031">
    <property type="entry name" value="BBE"/>
    <property type="match status" value="1"/>
</dbReference>
<dbReference type="PANTHER" id="PTHR42973">
    <property type="entry name" value="BINDING OXIDOREDUCTASE, PUTATIVE (AFU_ORTHOLOGUE AFUA_1G17690)-RELATED"/>
    <property type="match status" value="1"/>
</dbReference>
<evidence type="ECO:0000256" key="3">
    <source>
        <dbReference type="ARBA" id="ARBA00022630"/>
    </source>
</evidence>
<feature type="domain" description="FAD-binding PCMH-type" evidence="7">
    <location>
        <begin position="124"/>
        <end position="314"/>
    </location>
</feature>
<evidence type="ECO:0000259" key="7">
    <source>
        <dbReference type="PROSITE" id="PS51387"/>
    </source>
</evidence>
<sequence>MYCSLGLVPLLLTSALAAEQAPVGFDAPRQCRCRPHEPCWPSAAEWQALNTSLHGNVVEVRPIGHVCHGDTYDPVACEQVVKLSSNGTWRASQPGAQQEHAWEVSLSRNETCFVHGDDVSGPCGQGRIARYSAMVDNAEQVQKAVKFARERNLRLVVKNTGHDSGGRSSALDSFQILTQHLKEITFLDNFVPTTEQADERDARSKGRSVRIGAGVLTKELYAAADEHGHTVLAGECATVGFAGGYLQGGGVSTALSPMKGLAVDLVHEFEVVTTEGELVIANELQNQDLFWALRGGGGGTFGVVTSLTMPVFGEIPAVVSNLMFMRPERDEAFWEAVKEVLYTVRSLSVNHSSGQYWIGRAPTGDYFVRLTQFFIGEIDADEADDKFSALLESLQRHGIAGDLQSTAYARLSSFLAIPQGEFVGGIPFHQENILIPRESYDRPEGPAQMVDRLAALDLRPGDTWVANTLGGRVATNGDVVNNAMHPGWRTAAILLVGNRVFEPTLKDQRDVQRRVTSVEGPVLQSISQPSPVAMYLNEADSELAAWQQWFWGEKYDRLREIKKKWDPEGLFIVRHGVGSEDWDDDGMCRVDGWTEFDPFWCLYQPLECGRRYIPGLV</sequence>
<dbReference type="SMR" id="A0A6M8PTS6"/>
<gene>
    <name evidence="8" type="primary">NotD</name>
</gene>
<keyword evidence="5" id="KW-0560">Oxidoreductase</keyword>
<dbReference type="InterPro" id="IPR036318">
    <property type="entry name" value="FAD-bd_PCMH-like_sf"/>
</dbReference>
<dbReference type="GO" id="GO:0016491">
    <property type="term" value="F:oxidoreductase activity"/>
    <property type="evidence" value="ECO:0007669"/>
    <property type="project" value="UniProtKB-KW"/>
</dbReference>
<dbReference type="InterPro" id="IPR050416">
    <property type="entry name" value="FAD-linked_Oxidoreductase"/>
</dbReference>
<comment type="similarity">
    <text evidence="2">Belongs to the oxygen-dependent FAD-linked oxidoreductase family.</text>
</comment>
<feature type="signal peptide" evidence="6">
    <location>
        <begin position="1"/>
        <end position="17"/>
    </location>
</feature>
<dbReference type="GO" id="GO:0071949">
    <property type="term" value="F:FAD binding"/>
    <property type="evidence" value="ECO:0007669"/>
    <property type="project" value="InterPro"/>
</dbReference>
<evidence type="ECO:0000256" key="5">
    <source>
        <dbReference type="ARBA" id="ARBA00023002"/>
    </source>
</evidence>
<dbReference type="EMBL" id="MT457561">
    <property type="protein sequence ID" value="QKG86301.1"/>
    <property type="molecule type" value="Genomic_DNA"/>
</dbReference>
<protein>
    <submittedName>
        <fullName evidence="8">FAD/FMN oxidoreductase</fullName>
    </submittedName>
</protein>
<comment type="cofactor">
    <cofactor evidence="1">
        <name>FAD</name>
        <dbReference type="ChEBI" id="CHEBI:57692"/>
    </cofactor>
</comment>
<dbReference type="InterPro" id="IPR012951">
    <property type="entry name" value="BBE"/>
</dbReference>
<organism evidence="8">
    <name type="scientific">Aspergillus sp. FM242</name>
    <dbReference type="NCBI Taxonomy" id="2741095"/>
    <lineage>
        <taxon>Eukaryota</taxon>
        <taxon>Fungi</taxon>
        <taxon>Dikarya</taxon>
        <taxon>Ascomycota</taxon>
        <taxon>Pezizomycotina</taxon>
        <taxon>Eurotiomycetes</taxon>
        <taxon>Eurotiomycetidae</taxon>
        <taxon>Eurotiales</taxon>
        <taxon>Aspergillaceae</taxon>
        <taxon>Aspergillus</taxon>
    </lineage>
</organism>
<evidence type="ECO:0000256" key="6">
    <source>
        <dbReference type="SAM" id="SignalP"/>
    </source>
</evidence>
<dbReference type="InterPro" id="IPR006094">
    <property type="entry name" value="Oxid_FAD_bind_N"/>
</dbReference>
<accession>A0A6M8PTS6</accession>
<dbReference type="PROSITE" id="PS51387">
    <property type="entry name" value="FAD_PCMH"/>
    <property type="match status" value="1"/>
</dbReference>
<evidence type="ECO:0000256" key="1">
    <source>
        <dbReference type="ARBA" id="ARBA00001974"/>
    </source>
</evidence>
<evidence type="ECO:0000313" key="8">
    <source>
        <dbReference type="EMBL" id="QKG86301.1"/>
    </source>
</evidence>
<dbReference type="Pfam" id="PF01565">
    <property type="entry name" value="FAD_binding_4"/>
    <property type="match status" value="1"/>
</dbReference>
<dbReference type="InterPro" id="IPR016166">
    <property type="entry name" value="FAD-bd_PCMH"/>
</dbReference>
<evidence type="ECO:0000256" key="2">
    <source>
        <dbReference type="ARBA" id="ARBA00005466"/>
    </source>
</evidence>
<proteinExistence type="inferred from homology"/>